<feature type="domain" description="HAT C-terminal dimerisation" evidence="1">
    <location>
        <begin position="124"/>
        <end position="205"/>
    </location>
</feature>
<comment type="caution">
    <text evidence="2">The sequence shown here is derived from an EMBL/GenBank/DDBJ whole genome shotgun (WGS) entry which is preliminary data.</text>
</comment>
<dbReference type="PANTHER" id="PTHR23272:SF161">
    <property type="entry name" value="ZINC FINGER BED DOMAIN-CONTAINING PROTEIN RICESLEEPER 1-LIKE"/>
    <property type="match status" value="1"/>
</dbReference>
<reference evidence="2 3" key="1">
    <citation type="submission" date="2024-11" db="EMBL/GenBank/DDBJ databases">
        <title>A near-complete genome assembly of Cinchona calisaya.</title>
        <authorList>
            <person name="Lian D.C."/>
            <person name="Zhao X.W."/>
            <person name="Wei L."/>
        </authorList>
    </citation>
    <scope>NUCLEOTIDE SEQUENCE [LARGE SCALE GENOMIC DNA]</scope>
    <source>
        <tissue evidence="2">Nenye</tissue>
    </source>
</reference>
<evidence type="ECO:0000313" key="3">
    <source>
        <dbReference type="Proteomes" id="UP001630127"/>
    </source>
</evidence>
<dbReference type="Proteomes" id="UP001630127">
    <property type="component" value="Unassembled WGS sequence"/>
</dbReference>
<evidence type="ECO:0000259" key="1">
    <source>
        <dbReference type="Pfam" id="PF05699"/>
    </source>
</evidence>
<gene>
    <name evidence="2" type="ORF">ACH5RR_028205</name>
</gene>
<keyword evidence="3" id="KW-1185">Reference proteome</keyword>
<dbReference type="InterPro" id="IPR008906">
    <property type="entry name" value="HATC_C_dom"/>
</dbReference>
<dbReference type="AlphaFoldDB" id="A0ABD2YQ21"/>
<evidence type="ECO:0000313" key="2">
    <source>
        <dbReference type="EMBL" id="KAL3508804.1"/>
    </source>
</evidence>
<accession>A0ABD2YQ21</accession>
<sequence length="221" mass="25199">MVQESPMIFKFYCNEDENQFCQILEEVQFGCGNSCNLGSQVQDEVGGVYYPQIYGSDALRHIKEASDDIKRIFNEYAVSSSSRDQDSTLPDGSLSCTNNGTGDRLRGFDKFLHETSTSQNTISNKYLEEPIFQRNNNDFNILNWWKVHTPRYTILSMMARDVLGIPVATLGQDLVFSNRGRVLDHHRSTLNPVTREALVCSQDWLQVESEESKPSCCITFR</sequence>
<dbReference type="SUPFAM" id="SSF53098">
    <property type="entry name" value="Ribonuclease H-like"/>
    <property type="match status" value="1"/>
</dbReference>
<dbReference type="PANTHER" id="PTHR23272">
    <property type="entry name" value="BED FINGER-RELATED"/>
    <property type="match status" value="1"/>
</dbReference>
<dbReference type="EMBL" id="JBJUIK010000012">
    <property type="protein sequence ID" value="KAL3508804.1"/>
    <property type="molecule type" value="Genomic_DNA"/>
</dbReference>
<dbReference type="Pfam" id="PF05699">
    <property type="entry name" value="Dimer_Tnp_hAT"/>
    <property type="match status" value="1"/>
</dbReference>
<protein>
    <recommendedName>
        <fullName evidence="1">HAT C-terminal dimerisation domain-containing protein</fullName>
    </recommendedName>
</protein>
<organism evidence="2 3">
    <name type="scientific">Cinchona calisaya</name>
    <dbReference type="NCBI Taxonomy" id="153742"/>
    <lineage>
        <taxon>Eukaryota</taxon>
        <taxon>Viridiplantae</taxon>
        <taxon>Streptophyta</taxon>
        <taxon>Embryophyta</taxon>
        <taxon>Tracheophyta</taxon>
        <taxon>Spermatophyta</taxon>
        <taxon>Magnoliopsida</taxon>
        <taxon>eudicotyledons</taxon>
        <taxon>Gunneridae</taxon>
        <taxon>Pentapetalae</taxon>
        <taxon>asterids</taxon>
        <taxon>lamiids</taxon>
        <taxon>Gentianales</taxon>
        <taxon>Rubiaceae</taxon>
        <taxon>Cinchonoideae</taxon>
        <taxon>Cinchoneae</taxon>
        <taxon>Cinchona</taxon>
    </lineage>
</organism>
<dbReference type="InterPro" id="IPR012337">
    <property type="entry name" value="RNaseH-like_sf"/>
</dbReference>
<name>A0ABD2YQ21_9GENT</name>
<proteinExistence type="predicted"/>